<reference evidence="2 3" key="1">
    <citation type="journal article" date="2023" name="G3 (Bethesda)">
        <title>A chromosome-length genome assembly and annotation of blackberry (Rubus argutus, cv. 'Hillquist').</title>
        <authorList>
            <person name="Bruna T."/>
            <person name="Aryal R."/>
            <person name="Dudchenko O."/>
            <person name="Sargent D.J."/>
            <person name="Mead D."/>
            <person name="Buti M."/>
            <person name="Cavallini A."/>
            <person name="Hytonen T."/>
            <person name="Andres J."/>
            <person name="Pham M."/>
            <person name="Weisz D."/>
            <person name="Mascagni F."/>
            <person name="Usai G."/>
            <person name="Natali L."/>
            <person name="Bassil N."/>
            <person name="Fernandez G.E."/>
            <person name="Lomsadze A."/>
            <person name="Armour M."/>
            <person name="Olukolu B."/>
            <person name="Poorten T."/>
            <person name="Britton C."/>
            <person name="Davik J."/>
            <person name="Ashrafi H."/>
            <person name="Aiden E.L."/>
            <person name="Borodovsky M."/>
            <person name="Worthington M."/>
        </authorList>
    </citation>
    <scope>NUCLEOTIDE SEQUENCE [LARGE SCALE GENOMIC DNA]</scope>
    <source>
        <strain evidence="2">PI 553951</strain>
    </source>
</reference>
<evidence type="ECO:0000256" key="1">
    <source>
        <dbReference type="SAM" id="SignalP"/>
    </source>
</evidence>
<feature type="chain" id="PRO_5043867302" description="Pectinesterase inhibitor domain-containing protein" evidence="1">
    <location>
        <begin position="27"/>
        <end position="120"/>
    </location>
</feature>
<dbReference type="EMBL" id="JBEDUW010000004">
    <property type="protein sequence ID" value="KAK9934600.1"/>
    <property type="molecule type" value="Genomic_DNA"/>
</dbReference>
<dbReference type="AlphaFoldDB" id="A0AAW1XDX3"/>
<evidence type="ECO:0000313" key="2">
    <source>
        <dbReference type="EMBL" id="KAK9934600.1"/>
    </source>
</evidence>
<evidence type="ECO:0008006" key="4">
    <source>
        <dbReference type="Google" id="ProtNLM"/>
    </source>
</evidence>
<proteinExistence type="predicted"/>
<organism evidence="2 3">
    <name type="scientific">Rubus argutus</name>
    <name type="common">Southern blackberry</name>
    <dbReference type="NCBI Taxonomy" id="59490"/>
    <lineage>
        <taxon>Eukaryota</taxon>
        <taxon>Viridiplantae</taxon>
        <taxon>Streptophyta</taxon>
        <taxon>Embryophyta</taxon>
        <taxon>Tracheophyta</taxon>
        <taxon>Spermatophyta</taxon>
        <taxon>Magnoliopsida</taxon>
        <taxon>eudicotyledons</taxon>
        <taxon>Gunneridae</taxon>
        <taxon>Pentapetalae</taxon>
        <taxon>rosids</taxon>
        <taxon>fabids</taxon>
        <taxon>Rosales</taxon>
        <taxon>Rosaceae</taxon>
        <taxon>Rosoideae</taxon>
        <taxon>Rosoideae incertae sedis</taxon>
        <taxon>Rubus</taxon>
    </lineage>
</organism>
<dbReference type="InterPro" id="IPR035513">
    <property type="entry name" value="Invertase/methylesterase_inhib"/>
</dbReference>
<dbReference type="SUPFAM" id="SSF101148">
    <property type="entry name" value="Plant invertase/pectin methylesterase inhibitor"/>
    <property type="match status" value="1"/>
</dbReference>
<protein>
    <recommendedName>
        <fullName evidence="4">Pectinesterase inhibitor domain-containing protein</fullName>
    </recommendedName>
</protein>
<keyword evidence="3" id="KW-1185">Reference proteome</keyword>
<keyword evidence="1" id="KW-0732">Signal</keyword>
<feature type="signal peptide" evidence="1">
    <location>
        <begin position="1"/>
        <end position="26"/>
    </location>
</feature>
<name>A0AAW1XDX3_RUBAR</name>
<evidence type="ECO:0000313" key="3">
    <source>
        <dbReference type="Proteomes" id="UP001457282"/>
    </source>
</evidence>
<dbReference type="Proteomes" id="UP001457282">
    <property type="component" value="Unassembled WGS sequence"/>
</dbReference>
<comment type="caution">
    <text evidence="2">The sequence shown here is derived from an EMBL/GenBank/DDBJ whole genome shotgun (WGS) entry which is preliminary data.</text>
</comment>
<accession>A0AAW1XDX3</accession>
<gene>
    <name evidence="2" type="ORF">M0R45_021737</name>
</gene>
<sequence>MPIEHSTSLSLVVLVMIAAIPQGSSADLCAGADYKALCRSVVGRAKTPYAAAEATVKRLISETKKANLSAARLPKKDYSQTCATLYNNAISDLETSLKAAENTLIQQLASTGLYISTLVN</sequence>